<dbReference type="SUPFAM" id="SSF52540">
    <property type="entry name" value="P-loop containing nucleoside triphosphate hydrolases"/>
    <property type="match status" value="1"/>
</dbReference>
<dbReference type="RefSeq" id="WP_117326320.1">
    <property type="nucleotide sequence ID" value="NZ_QVTE01000019.1"/>
</dbReference>
<dbReference type="EMBL" id="QVTE01000019">
    <property type="protein sequence ID" value="RFU69965.1"/>
    <property type="molecule type" value="Genomic_DNA"/>
</dbReference>
<protein>
    <recommendedName>
        <fullName evidence="1">ATPase dynein-related AAA domain-containing protein</fullName>
    </recommendedName>
</protein>
<dbReference type="PANTHER" id="PTHR37291">
    <property type="entry name" value="5-METHYLCYTOSINE-SPECIFIC RESTRICTION ENZYME B"/>
    <property type="match status" value="1"/>
</dbReference>
<dbReference type="Pfam" id="PF07728">
    <property type="entry name" value="AAA_5"/>
    <property type="match status" value="1"/>
</dbReference>
<reference evidence="2 3" key="1">
    <citation type="submission" date="2018-08" db="EMBL/GenBank/DDBJ databases">
        <title>Bacillus chawlae sp. nov., Bacillus glennii sp. nov., and Bacillus saganii sp. nov. Isolated from the Vehicle Assembly Building at Kennedy Space Center where the Viking Spacecraft were Assembled.</title>
        <authorList>
            <person name="Seuylemezian A."/>
            <person name="Vaishampayan P."/>
        </authorList>
    </citation>
    <scope>NUCLEOTIDE SEQUENCE [LARGE SCALE GENOMIC DNA]</scope>
    <source>
        <strain evidence="2 3">V47-23a</strain>
    </source>
</reference>
<keyword evidence="3" id="KW-1185">Reference proteome</keyword>
<dbReference type="OrthoDB" id="9781481at2"/>
<dbReference type="InterPro" id="IPR052934">
    <property type="entry name" value="Methyl-DNA_Rec/Restrict_Enz"/>
</dbReference>
<dbReference type="InterPro" id="IPR027417">
    <property type="entry name" value="P-loop_NTPase"/>
</dbReference>
<accession>A0A372LQC4</accession>
<name>A0A372LQC4_9BACI</name>
<evidence type="ECO:0000313" key="3">
    <source>
        <dbReference type="Proteomes" id="UP000264541"/>
    </source>
</evidence>
<feature type="domain" description="ATPase dynein-related AAA" evidence="1">
    <location>
        <begin position="272"/>
        <end position="415"/>
    </location>
</feature>
<evidence type="ECO:0000313" key="2">
    <source>
        <dbReference type="EMBL" id="RFU69965.1"/>
    </source>
</evidence>
<dbReference type="GO" id="GO:0005524">
    <property type="term" value="F:ATP binding"/>
    <property type="evidence" value="ECO:0007669"/>
    <property type="project" value="InterPro"/>
</dbReference>
<dbReference type="AlphaFoldDB" id="A0A372LQC4"/>
<dbReference type="GO" id="GO:0016887">
    <property type="term" value="F:ATP hydrolysis activity"/>
    <property type="evidence" value="ECO:0007669"/>
    <property type="project" value="InterPro"/>
</dbReference>
<evidence type="ECO:0000259" key="1">
    <source>
        <dbReference type="Pfam" id="PF07728"/>
    </source>
</evidence>
<dbReference type="InterPro" id="IPR011704">
    <property type="entry name" value="ATPase_dyneun-rel_AAA"/>
</dbReference>
<gene>
    <name evidence="2" type="ORF">D0469_08460</name>
</gene>
<dbReference type="Proteomes" id="UP000264541">
    <property type="component" value="Unassembled WGS sequence"/>
</dbReference>
<comment type="caution">
    <text evidence="2">The sequence shown here is derived from an EMBL/GenBank/DDBJ whole genome shotgun (WGS) entry which is preliminary data.</text>
</comment>
<sequence length="536" mass="61764">MESCYLSETTVSESYKILSNINCKHDNELFTLFILKHAGLSQHEYLELSVESTKRKLLEATRQLAYLFISEDYLKEKYNFINPLAMANWGKNPTEALQMWSTQRLINNVTGGGRQWKSIITNAPDNPNSIKLKHNYLEFFRDMEDKVPLDALSIWCVRFNEFPYEVPLSNIINNFISYFNITEEEKTFIFSTSTQISLEYTKQRVTSHYVRSLIGNHEKNPEWVEKFETVDNEAPKTPNSLIQYGGGNSLQSGSNLSIDFYEELIKKAKQAIFMGPPGTSKSFLAKGLSDRFHIVKRIQFHPQYSYQDFIGGKILENGSLRDKKGELITFIEDAILDSNNQDKEFLLIIEEINRANVSQVFGEMIQLLDRGETLKLSFNGEERDYYLPDNMKIIGTMNTTDRTVGRIDYAIKRRFYQIYCKPDIGILIDKAKIEGNDFSIADLLAKINQNLFSILSNKEMVIGHAIFLKDYVYSVETEKYLWPTDDFAYLFNFVVVPLIEDYCNGNADLITSVLGEKLYSQPTGAEFVQAVKEYLS</sequence>
<dbReference type="Gene3D" id="3.40.50.300">
    <property type="entry name" value="P-loop containing nucleotide triphosphate hydrolases"/>
    <property type="match status" value="1"/>
</dbReference>
<proteinExistence type="predicted"/>
<organism evidence="2 3">
    <name type="scientific">Peribacillus saganii</name>
    <dbReference type="NCBI Taxonomy" id="2303992"/>
    <lineage>
        <taxon>Bacteria</taxon>
        <taxon>Bacillati</taxon>
        <taxon>Bacillota</taxon>
        <taxon>Bacilli</taxon>
        <taxon>Bacillales</taxon>
        <taxon>Bacillaceae</taxon>
        <taxon>Peribacillus</taxon>
    </lineage>
</organism>
<dbReference type="PANTHER" id="PTHR37291:SF1">
    <property type="entry name" value="TYPE IV METHYL-DIRECTED RESTRICTION ENZYME ECOKMCRB SUBUNIT"/>
    <property type="match status" value="1"/>
</dbReference>